<feature type="compositionally biased region" description="Polar residues" evidence="2">
    <location>
        <begin position="45"/>
        <end position="85"/>
    </location>
</feature>
<sequence length="502" mass="57878">MGLRKLLSSHTTEKEEKKVNRRSSSTVSLTKSISNWAHKEKTKHQSLNITNKRYSQPSPTISNASLNMSKKNTNPFEPNQPVTPSCSLGDVNDVVTTLQNSGSSERWSEDNYHATSKIQEEEEEEEEFVTSPITYDSNKYEVIRHNPPDATNTEDDTNKKIYAELQEVLLKLNTMDPNNAVEIKRKLYDINNSLVNTMHSSENLESRIKQVVDKSKLIIMSATKENQGLKQSLEAHKTHSENTHTLALTNLNGQKKQMESENKALEHDKDQLVQENEILCEAYKAIETELNHLRSDYEELKATRTQLYTLVQVENDQALSTQIKTMMMTIRNYKQETQNKQVANQNQEQNNALIKGLQAEKIELEYGTAEIRDLMDKEHDRLVAQIERLATQNEEKTLELEFKLTEMKDRHKQSIETSRLENLALKQQLVDMEIASQVSAKLVMRENKLLEERIQDLNEPEEIMQLHTKAQLGLIEYLEGQEDVIQAMAKFKKQLETNMSEF</sequence>
<organism evidence="3 4">
    <name type="scientific">Mucor flavus</name>
    <dbReference type="NCBI Taxonomy" id="439312"/>
    <lineage>
        <taxon>Eukaryota</taxon>
        <taxon>Fungi</taxon>
        <taxon>Fungi incertae sedis</taxon>
        <taxon>Mucoromycota</taxon>
        <taxon>Mucoromycotina</taxon>
        <taxon>Mucoromycetes</taxon>
        <taxon>Mucorales</taxon>
        <taxon>Mucorineae</taxon>
        <taxon>Mucoraceae</taxon>
        <taxon>Mucor</taxon>
    </lineage>
</organism>
<comment type="caution">
    <text evidence="3">The sequence shown here is derived from an EMBL/GenBank/DDBJ whole genome shotgun (WGS) entry which is preliminary data.</text>
</comment>
<evidence type="ECO:0000313" key="3">
    <source>
        <dbReference type="EMBL" id="GAA5812414.1"/>
    </source>
</evidence>
<feature type="region of interest" description="Disordered" evidence="2">
    <location>
        <begin position="1"/>
        <end position="85"/>
    </location>
</feature>
<gene>
    <name evidence="3" type="ORF">MFLAVUS_005869</name>
</gene>
<accession>A0ABP9YZX0</accession>
<reference evidence="3 4" key="1">
    <citation type="submission" date="2024-04" db="EMBL/GenBank/DDBJ databases">
        <title>genome sequences of Mucor flavus KT1a and Helicostylum pulchrum KT1b strains isolated from the surface of a dry-aged beef.</title>
        <authorList>
            <person name="Toyotome T."/>
            <person name="Hosono M."/>
            <person name="Torimaru M."/>
            <person name="Fukuda K."/>
            <person name="Mikami N."/>
        </authorList>
    </citation>
    <scope>NUCLEOTIDE SEQUENCE [LARGE SCALE GENOMIC DNA]</scope>
    <source>
        <strain evidence="3 4">KT1a</strain>
    </source>
</reference>
<evidence type="ECO:0000313" key="4">
    <source>
        <dbReference type="Proteomes" id="UP001473302"/>
    </source>
</evidence>
<feature type="coiled-coil region" evidence="1">
    <location>
        <begin position="248"/>
        <end position="303"/>
    </location>
</feature>
<dbReference type="Proteomes" id="UP001473302">
    <property type="component" value="Unassembled WGS sequence"/>
</dbReference>
<dbReference type="EMBL" id="BAABUK010000013">
    <property type="protein sequence ID" value="GAA5812414.1"/>
    <property type="molecule type" value="Genomic_DNA"/>
</dbReference>
<evidence type="ECO:0000256" key="1">
    <source>
        <dbReference type="SAM" id="Coils"/>
    </source>
</evidence>
<feature type="compositionally biased region" description="Low complexity" evidence="2">
    <location>
        <begin position="23"/>
        <end position="34"/>
    </location>
</feature>
<proteinExistence type="predicted"/>
<name>A0ABP9YZX0_9FUNG</name>
<feature type="region of interest" description="Disordered" evidence="2">
    <location>
        <begin position="99"/>
        <end position="127"/>
    </location>
</feature>
<keyword evidence="4" id="KW-1185">Reference proteome</keyword>
<keyword evidence="1" id="KW-0175">Coiled coil</keyword>
<evidence type="ECO:0000256" key="2">
    <source>
        <dbReference type="SAM" id="MobiDB-lite"/>
    </source>
</evidence>
<protein>
    <submittedName>
        <fullName evidence="3">Uncharacterized protein</fullName>
    </submittedName>
</protein>